<evidence type="ECO:0000256" key="2">
    <source>
        <dbReference type="ARBA" id="ARBA00004241"/>
    </source>
</evidence>
<keyword evidence="6" id="KW-1015">Disulfide bond</keyword>
<dbReference type="GO" id="GO:0009986">
    <property type="term" value="C:cell surface"/>
    <property type="evidence" value="ECO:0007669"/>
    <property type="project" value="UniProtKB-SubCell"/>
</dbReference>
<evidence type="ECO:0000313" key="9">
    <source>
        <dbReference type="EMBL" id="GBE62130.1"/>
    </source>
</evidence>
<dbReference type="EMBL" id="BDSA01000004">
    <property type="protein sequence ID" value="GBE62130.1"/>
    <property type="molecule type" value="Genomic_DNA"/>
</dbReference>
<dbReference type="VEuPathDB" id="PiroplasmaDB:BOVATA_036230"/>
<dbReference type="PROSITE" id="PS51701">
    <property type="entry name" value="6_CYS"/>
    <property type="match status" value="1"/>
</dbReference>
<keyword evidence="3" id="KW-1003">Cell membrane</keyword>
<dbReference type="OrthoDB" id="365660at2759"/>
<dbReference type="InterPro" id="IPR010884">
    <property type="entry name" value="6_CYS_dom"/>
</dbReference>
<keyword evidence="7" id="KW-0325">Glycoprotein</keyword>
<evidence type="ECO:0000256" key="3">
    <source>
        <dbReference type="ARBA" id="ARBA00022475"/>
    </source>
</evidence>
<comment type="caution">
    <text evidence="9">The sequence shown here is derived from an EMBL/GenBank/DDBJ whole genome shotgun (WGS) entry which is preliminary data.</text>
</comment>
<sequence length="943" mass="106552">MVTHYIRFIETLRCDFGHPAALLSRNALVMCHIDTGNSSSATAICPNRVNDTEYIWYPQATLNDGVHLKTYVSENGQFRSTLLSEVVRYEAMNNLIRTVSTPSTTELHMSLSFSELFVIGEHRLIFLCGPRHLILSAALQSILGGLKSANQTQEFPSTPSTPLTQEISKIGHGLGVLFLYRGRQHLPLQGCGNRPSPLFAPDNVVTVDPVTRTRSCVVDPMSKPPIGFLCEGRIEPNDCMKSLLDKNGGIMTVPEPFPYWGFEDSKPWVIATYFQELALPPFYGECRCIDSETGQLKARIEIRSKDEYVCDIASMIFRNRVRPIRGPWCSVVLHPGSTLTIRLPANVFNSAAADEDFSAVPFSQLPSAYEYESKFMPKDLTRLRQQTDYYDLETYDEISYNKGLAGDALELDVSQIARGEVKLKYHLDKPLALRRGSNSFFYHWTLISKNENVPDKIRAVLNVSYAFTHYYRIVGCDQGTPGVFDGNIIRRHCSTKEIGNGIGQTYECTFNRMSNMLWAGIHCRSDEELLPDNCKSTGYNMYSNSIMPFPRTVRNATTYPIPGFQVFDMWFQHSPLSHACVCVDQLGYEKSKLVLELSHEESHTYIVRRETRFHRLFPYLRLPWHKVGLLLEGHTSTRFIMLHYTSKKYVKLHPGTMFSMSCVLDRDVQGIANNGAMETTWLPNQPKEFHYTVVHTSHGRALVSTPHKDIMVSTNSGLEIVHHDESMRFRYKRLDITSRRGAVLISKDPHQKKYVSMTFVCGKSQQLEDLSPITGDALSSDASVQPFSNITELSEQYTWNIVKVNVETTDPYMQGCGVTYASDELFKPETPPLYDGDGQSQFGCKIDLQAAKEAAFYCPAPYVLDPPNCFSQVYVDGEVKSMSELSKSLVASRSNHFVILRFDSSRVGQNETLRQTPPLECRCVTVKGVVLSTIQIGNYYSKL</sequence>
<comment type="subcellular location">
    <subcellularLocation>
        <location evidence="1">Cell membrane</location>
    </subcellularLocation>
    <subcellularLocation>
        <location evidence="2">Cell surface</location>
    </subcellularLocation>
</comment>
<name>A0A2H6KGK1_9APIC</name>
<dbReference type="RefSeq" id="XP_028868373.1">
    <property type="nucleotide sequence ID" value="XM_029012540.1"/>
</dbReference>
<evidence type="ECO:0000256" key="5">
    <source>
        <dbReference type="ARBA" id="ARBA00023136"/>
    </source>
</evidence>
<evidence type="ECO:0000256" key="4">
    <source>
        <dbReference type="ARBA" id="ARBA00022729"/>
    </source>
</evidence>
<keyword evidence="4" id="KW-0732">Signal</keyword>
<dbReference type="AlphaFoldDB" id="A0A2H6KGK1"/>
<evidence type="ECO:0000259" key="8">
    <source>
        <dbReference type="PROSITE" id="PS51701"/>
    </source>
</evidence>
<gene>
    <name evidence="9" type="ORF">BOVATA_036230</name>
</gene>
<dbReference type="GeneID" id="39875900"/>
<dbReference type="Proteomes" id="UP000236319">
    <property type="component" value="Unassembled WGS sequence"/>
</dbReference>
<reference evidence="9 10" key="1">
    <citation type="journal article" date="2017" name="BMC Genomics">
        <title>Whole-genome assembly of Babesia ovata and comparative genomics between closely related pathogens.</title>
        <authorList>
            <person name="Yamagishi J."/>
            <person name="Asada M."/>
            <person name="Hakimi H."/>
            <person name="Tanaka T.Q."/>
            <person name="Sugimoto C."/>
            <person name="Kawazu S."/>
        </authorList>
    </citation>
    <scope>NUCLEOTIDE SEQUENCE [LARGE SCALE GENOMIC DNA]</scope>
    <source>
        <strain evidence="9 10">Miyake</strain>
    </source>
</reference>
<dbReference type="Gene3D" id="2.60.40.2860">
    <property type="match status" value="1"/>
</dbReference>
<evidence type="ECO:0000256" key="1">
    <source>
        <dbReference type="ARBA" id="ARBA00004236"/>
    </source>
</evidence>
<evidence type="ECO:0000313" key="10">
    <source>
        <dbReference type="Proteomes" id="UP000236319"/>
    </source>
</evidence>
<keyword evidence="5" id="KW-0472">Membrane</keyword>
<keyword evidence="10" id="KW-1185">Reference proteome</keyword>
<evidence type="ECO:0000256" key="6">
    <source>
        <dbReference type="ARBA" id="ARBA00023157"/>
    </source>
</evidence>
<dbReference type="Pfam" id="PF07422">
    <property type="entry name" value="s48_45"/>
    <property type="match status" value="1"/>
</dbReference>
<dbReference type="GO" id="GO:0005886">
    <property type="term" value="C:plasma membrane"/>
    <property type="evidence" value="ECO:0007669"/>
    <property type="project" value="UniProtKB-SubCell"/>
</dbReference>
<dbReference type="InterPro" id="IPR038160">
    <property type="entry name" value="6_CYS_dom_sf"/>
</dbReference>
<feature type="domain" description="6-Cys" evidence="8">
    <location>
        <begin position="812"/>
        <end position="943"/>
    </location>
</feature>
<proteinExistence type="predicted"/>
<evidence type="ECO:0000256" key="7">
    <source>
        <dbReference type="ARBA" id="ARBA00023180"/>
    </source>
</evidence>
<organism evidence="9 10">
    <name type="scientific">Babesia ovata</name>
    <dbReference type="NCBI Taxonomy" id="189622"/>
    <lineage>
        <taxon>Eukaryota</taxon>
        <taxon>Sar</taxon>
        <taxon>Alveolata</taxon>
        <taxon>Apicomplexa</taxon>
        <taxon>Aconoidasida</taxon>
        <taxon>Piroplasmida</taxon>
        <taxon>Babesiidae</taxon>
        <taxon>Babesia</taxon>
    </lineage>
</organism>
<accession>A0A2H6KGK1</accession>
<protein>
    <recommendedName>
        <fullName evidence="8">6-Cys domain-containing protein</fullName>
    </recommendedName>
</protein>